<dbReference type="CDD" id="cd00293">
    <property type="entry name" value="USP-like"/>
    <property type="match status" value="1"/>
</dbReference>
<dbReference type="PANTHER" id="PTHR46268:SF6">
    <property type="entry name" value="UNIVERSAL STRESS PROTEIN UP12"/>
    <property type="match status" value="1"/>
</dbReference>
<gene>
    <name evidence="3" type="ORF">H0I76_12285</name>
</gene>
<proteinExistence type="inferred from homology"/>
<dbReference type="SUPFAM" id="SSF52402">
    <property type="entry name" value="Adenine nucleotide alpha hydrolases-like"/>
    <property type="match status" value="1"/>
</dbReference>
<dbReference type="Proteomes" id="UP000655420">
    <property type="component" value="Unassembled WGS sequence"/>
</dbReference>
<comment type="similarity">
    <text evidence="1">Belongs to the universal stress protein A family.</text>
</comment>
<dbReference type="InterPro" id="IPR014729">
    <property type="entry name" value="Rossmann-like_a/b/a_fold"/>
</dbReference>
<dbReference type="Pfam" id="PF00582">
    <property type="entry name" value="Usp"/>
    <property type="match status" value="1"/>
</dbReference>
<comment type="caution">
    <text evidence="3">The sequence shown here is derived from an EMBL/GenBank/DDBJ whole genome shotgun (WGS) entry which is preliminary data.</text>
</comment>
<evidence type="ECO:0000313" key="4">
    <source>
        <dbReference type="Proteomes" id="UP000655420"/>
    </source>
</evidence>
<evidence type="ECO:0000313" key="3">
    <source>
        <dbReference type="EMBL" id="MBK0399971.1"/>
    </source>
</evidence>
<reference evidence="3" key="1">
    <citation type="submission" date="2020-12" db="EMBL/GenBank/DDBJ databases">
        <title>Bacterial taxonomy.</title>
        <authorList>
            <person name="Pan X."/>
        </authorList>
    </citation>
    <scope>NUCLEOTIDE SEQUENCE</scope>
    <source>
        <strain evidence="3">M0105</strain>
    </source>
</reference>
<evidence type="ECO:0000259" key="2">
    <source>
        <dbReference type="Pfam" id="PF00582"/>
    </source>
</evidence>
<dbReference type="Gene3D" id="3.40.50.620">
    <property type="entry name" value="HUPs"/>
    <property type="match status" value="1"/>
</dbReference>
<name>A0A8J7M7E9_9RHOB</name>
<accession>A0A8J7M7E9</accession>
<dbReference type="RefSeq" id="WP_200610208.1">
    <property type="nucleotide sequence ID" value="NZ_JAEHHL010000007.1"/>
</dbReference>
<dbReference type="InterPro" id="IPR006015">
    <property type="entry name" value="Universal_stress_UspA"/>
</dbReference>
<dbReference type="EMBL" id="JAEHHL010000007">
    <property type="protein sequence ID" value="MBK0399971.1"/>
    <property type="molecule type" value="Genomic_DNA"/>
</dbReference>
<dbReference type="PANTHER" id="PTHR46268">
    <property type="entry name" value="STRESS RESPONSE PROTEIN NHAX"/>
    <property type="match status" value="1"/>
</dbReference>
<sequence length="141" mass="15389">MFRKVLLPVDLDAAASWKKSVEIASDLAASGAEIHVLAVLPELRFSILGSYFDKDFEGAALKDMTGGLRRWMAEHMPAGIKAVPHVAHGTVYDEIIRTADRLKCDVIVVGASRPDARQYLLGPNAARVVRHAKQTVVVARD</sequence>
<feature type="domain" description="UspA" evidence="2">
    <location>
        <begin position="1"/>
        <end position="140"/>
    </location>
</feature>
<dbReference type="AlphaFoldDB" id="A0A8J7M7E9"/>
<evidence type="ECO:0000256" key="1">
    <source>
        <dbReference type="ARBA" id="ARBA00008791"/>
    </source>
</evidence>
<dbReference type="InterPro" id="IPR006016">
    <property type="entry name" value="UspA"/>
</dbReference>
<organism evidence="3 4">
    <name type="scientific">Thermohalobaculum xanthum</name>
    <dbReference type="NCBI Taxonomy" id="2753746"/>
    <lineage>
        <taxon>Bacteria</taxon>
        <taxon>Pseudomonadati</taxon>
        <taxon>Pseudomonadota</taxon>
        <taxon>Alphaproteobacteria</taxon>
        <taxon>Rhodobacterales</taxon>
        <taxon>Paracoccaceae</taxon>
        <taxon>Thermohalobaculum</taxon>
    </lineage>
</organism>
<keyword evidence="4" id="KW-1185">Reference proteome</keyword>
<dbReference type="PRINTS" id="PR01438">
    <property type="entry name" value="UNVRSLSTRESS"/>
</dbReference>
<protein>
    <submittedName>
        <fullName evidence="3">Universal stress protein</fullName>
    </submittedName>
</protein>